<reference evidence="1" key="3">
    <citation type="submission" date="2022-06" db="UniProtKB">
        <authorList>
            <consortium name="EnsemblPlants"/>
        </authorList>
    </citation>
    <scope>IDENTIFICATION</scope>
</reference>
<evidence type="ECO:0000313" key="2">
    <source>
        <dbReference type="Proteomes" id="UP000015106"/>
    </source>
</evidence>
<name>A0A8R7K1W3_TRIUA</name>
<dbReference type="Proteomes" id="UP000015106">
    <property type="component" value="Chromosome 1"/>
</dbReference>
<reference evidence="2" key="1">
    <citation type="journal article" date="2013" name="Nature">
        <title>Draft genome of the wheat A-genome progenitor Triticum urartu.</title>
        <authorList>
            <person name="Ling H.Q."/>
            <person name="Zhao S."/>
            <person name="Liu D."/>
            <person name="Wang J."/>
            <person name="Sun H."/>
            <person name="Zhang C."/>
            <person name="Fan H."/>
            <person name="Li D."/>
            <person name="Dong L."/>
            <person name="Tao Y."/>
            <person name="Gao C."/>
            <person name="Wu H."/>
            <person name="Li Y."/>
            <person name="Cui Y."/>
            <person name="Guo X."/>
            <person name="Zheng S."/>
            <person name="Wang B."/>
            <person name="Yu K."/>
            <person name="Liang Q."/>
            <person name="Yang W."/>
            <person name="Lou X."/>
            <person name="Chen J."/>
            <person name="Feng M."/>
            <person name="Jian J."/>
            <person name="Zhang X."/>
            <person name="Luo G."/>
            <person name="Jiang Y."/>
            <person name="Liu J."/>
            <person name="Wang Z."/>
            <person name="Sha Y."/>
            <person name="Zhang B."/>
            <person name="Wu H."/>
            <person name="Tang D."/>
            <person name="Shen Q."/>
            <person name="Xue P."/>
            <person name="Zou S."/>
            <person name="Wang X."/>
            <person name="Liu X."/>
            <person name="Wang F."/>
            <person name="Yang Y."/>
            <person name="An X."/>
            <person name="Dong Z."/>
            <person name="Zhang K."/>
            <person name="Zhang X."/>
            <person name="Luo M.C."/>
            <person name="Dvorak J."/>
            <person name="Tong Y."/>
            <person name="Wang J."/>
            <person name="Yang H."/>
            <person name="Li Z."/>
            <person name="Wang D."/>
            <person name="Zhang A."/>
            <person name="Wang J."/>
        </authorList>
    </citation>
    <scope>NUCLEOTIDE SEQUENCE</scope>
    <source>
        <strain evidence="2">cv. G1812</strain>
    </source>
</reference>
<dbReference type="AlphaFoldDB" id="A0A8R7K1W3"/>
<protein>
    <submittedName>
        <fullName evidence="1">Uncharacterized protein</fullName>
    </submittedName>
</protein>
<evidence type="ECO:0000313" key="1">
    <source>
        <dbReference type="EnsemblPlants" id="TuG1812G0100003492.01.T01.cds269358"/>
    </source>
</evidence>
<accession>A0A8R7K1W3</accession>
<organism evidence="1 2">
    <name type="scientific">Triticum urartu</name>
    <name type="common">Red wild einkorn</name>
    <name type="synonym">Crithodium urartu</name>
    <dbReference type="NCBI Taxonomy" id="4572"/>
    <lineage>
        <taxon>Eukaryota</taxon>
        <taxon>Viridiplantae</taxon>
        <taxon>Streptophyta</taxon>
        <taxon>Embryophyta</taxon>
        <taxon>Tracheophyta</taxon>
        <taxon>Spermatophyta</taxon>
        <taxon>Magnoliopsida</taxon>
        <taxon>Liliopsida</taxon>
        <taxon>Poales</taxon>
        <taxon>Poaceae</taxon>
        <taxon>BOP clade</taxon>
        <taxon>Pooideae</taxon>
        <taxon>Triticodae</taxon>
        <taxon>Triticeae</taxon>
        <taxon>Triticinae</taxon>
        <taxon>Triticum</taxon>
    </lineage>
</organism>
<proteinExistence type="predicted"/>
<reference evidence="1" key="2">
    <citation type="submission" date="2018-03" db="EMBL/GenBank/DDBJ databases">
        <title>The Triticum urartu genome reveals the dynamic nature of wheat genome evolution.</title>
        <authorList>
            <person name="Ling H."/>
            <person name="Ma B."/>
            <person name="Shi X."/>
            <person name="Liu H."/>
            <person name="Dong L."/>
            <person name="Sun H."/>
            <person name="Cao Y."/>
            <person name="Gao Q."/>
            <person name="Zheng S."/>
            <person name="Li Y."/>
            <person name="Yu Y."/>
            <person name="Du H."/>
            <person name="Qi M."/>
            <person name="Li Y."/>
            <person name="Yu H."/>
            <person name="Cui Y."/>
            <person name="Wang N."/>
            <person name="Chen C."/>
            <person name="Wu H."/>
            <person name="Zhao Y."/>
            <person name="Zhang J."/>
            <person name="Li Y."/>
            <person name="Zhou W."/>
            <person name="Zhang B."/>
            <person name="Hu W."/>
            <person name="Eijk M."/>
            <person name="Tang J."/>
            <person name="Witsenboer H."/>
            <person name="Zhao S."/>
            <person name="Li Z."/>
            <person name="Zhang A."/>
            <person name="Wang D."/>
            <person name="Liang C."/>
        </authorList>
    </citation>
    <scope>NUCLEOTIDE SEQUENCE [LARGE SCALE GENOMIC DNA]</scope>
    <source>
        <strain evidence="1">cv. G1812</strain>
    </source>
</reference>
<dbReference type="Gramene" id="TuG1812G0100003492.01.T01">
    <property type="protein sequence ID" value="TuG1812G0100003492.01.T01.cds269358"/>
    <property type="gene ID" value="TuG1812G0100003492.01"/>
</dbReference>
<sequence length="105" mass="12422">MVVYLLARWSIKYNGKTHEDEKKMFLLFNIYIFYIYCKVQHNTTSIYCRYKYNNTVQGQYIHVLYTLTGSAIALPLTQKSLLLFIPAEAEEDILFRILVFPPLIC</sequence>
<keyword evidence="2" id="KW-1185">Reference proteome</keyword>
<dbReference type="EnsemblPlants" id="TuG1812G0100003492.01.T01">
    <property type="protein sequence ID" value="TuG1812G0100003492.01.T01.cds269358"/>
    <property type="gene ID" value="TuG1812G0100003492.01"/>
</dbReference>